<accession>A0A3D3R0B3</accession>
<dbReference type="InterPro" id="IPR052519">
    <property type="entry name" value="Euk-type_GlcNAc_Kinase"/>
</dbReference>
<organism evidence="2 3">
    <name type="scientific">Gimesia maris</name>
    <dbReference type="NCBI Taxonomy" id="122"/>
    <lineage>
        <taxon>Bacteria</taxon>
        <taxon>Pseudomonadati</taxon>
        <taxon>Planctomycetota</taxon>
        <taxon>Planctomycetia</taxon>
        <taxon>Planctomycetales</taxon>
        <taxon>Planctomycetaceae</taxon>
        <taxon>Gimesia</taxon>
    </lineage>
</organism>
<dbReference type="CDD" id="cd24007">
    <property type="entry name" value="ASKHA_NBD_eukNAGK-like"/>
    <property type="match status" value="1"/>
</dbReference>
<keyword evidence="2" id="KW-0418">Kinase</keyword>
<evidence type="ECO:0000259" key="1">
    <source>
        <dbReference type="Pfam" id="PF01869"/>
    </source>
</evidence>
<keyword evidence="2" id="KW-0808">Transferase</keyword>
<protein>
    <submittedName>
        <fullName evidence="2">N-acetylglucosamine kinase</fullName>
    </submittedName>
</protein>
<proteinExistence type="predicted"/>
<dbReference type="Gene3D" id="3.30.420.40">
    <property type="match status" value="2"/>
</dbReference>
<dbReference type="InterPro" id="IPR043129">
    <property type="entry name" value="ATPase_NBD"/>
</dbReference>
<evidence type="ECO:0000313" key="3">
    <source>
        <dbReference type="Proteomes" id="UP000263642"/>
    </source>
</evidence>
<dbReference type="Pfam" id="PF01869">
    <property type="entry name" value="BcrAD_BadFG"/>
    <property type="match status" value="1"/>
</dbReference>
<dbReference type="InterPro" id="IPR002731">
    <property type="entry name" value="ATPase_BadF"/>
</dbReference>
<evidence type="ECO:0000313" key="2">
    <source>
        <dbReference type="EMBL" id="HCO22265.1"/>
    </source>
</evidence>
<dbReference type="PANTHER" id="PTHR43190:SF3">
    <property type="entry name" value="N-ACETYL-D-GLUCOSAMINE KINASE"/>
    <property type="match status" value="1"/>
</dbReference>
<dbReference type="AlphaFoldDB" id="A0A3D3R0B3"/>
<sequence>MNLHSKQLVLGIDGGGSATRAALAVVAESFEFHIVGRGMAGASNFNSCGWEAATEQVQRAIQSAFESAGTEAHQVAAICLGMSGAGRTVEQQAWLRWAEESHIAEQARVVTDAETVLAAGTPEGAGVALIAGTGSLAFGKNAAGENARAGGWGYLLGDEGSGYQIALAAMQGMARAVDGRGPETRLQAAFQDALDLNDPRELIGYLYHTDRERSDIAGLSRLVFTAAEQGDVVACEVLRQAIQDLTELVSAVVTRLHFSRGDYALALTGGILLHQRDFRVSLLERLRELKLEPVSIECVDDASLGAVRLGINGLKHA</sequence>
<dbReference type="SUPFAM" id="SSF53067">
    <property type="entry name" value="Actin-like ATPase domain"/>
    <property type="match status" value="2"/>
</dbReference>
<dbReference type="Proteomes" id="UP000263642">
    <property type="component" value="Unassembled WGS sequence"/>
</dbReference>
<comment type="caution">
    <text evidence="2">The sequence shown here is derived from an EMBL/GenBank/DDBJ whole genome shotgun (WGS) entry which is preliminary data.</text>
</comment>
<feature type="domain" description="ATPase BadF/BadG/BcrA/BcrD type" evidence="1">
    <location>
        <begin position="10"/>
        <end position="274"/>
    </location>
</feature>
<dbReference type="GO" id="GO:0016301">
    <property type="term" value="F:kinase activity"/>
    <property type="evidence" value="ECO:0007669"/>
    <property type="project" value="UniProtKB-KW"/>
</dbReference>
<dbReference type="EMBL" id="DQAY01000024">
    <property type="protein sequence ID" value="HCO22265.1"/>
    <property type="molecule type" value="Genomic_DNA"/>
</dbReference>
<dbReference type="PANTHER" id="PTHR43190">
    <property type="entry name" value="N-ACETYL-D-GLUCOSAMINE KINASE"/>
    <property type="match status" value="1"/>
</dbReference>
<name>A0A3D3R0B3_9PLAN</name>
<gene>
    <name evidence="2" type="ORF">DIT97_04090</name>
</gene>
<reference evidence="2 3" key="1">
    <citation type="journal article" date="2018" name="Nat. Biotechnol.">
        <title>A standardized bacterial taxonomy based on genome phylogeny substantially revises the tree of life.</title>
        <authorList>
            <person name="Parks D.H."/>
            <person name="Chuvochina M."/>
            <person name="Waite D.W."/>
            <person name="Rinke C."/>
            <person name="Skarshewski A."/>
            <person name="Chaumeil P.A."/>
            <person name="Hugenholtz P."/>
        </authorList>
    </citation>
    <scope>NUCLEOTIDE SEQUENCE [LARGE SCALE GENOMIC DNA]</scope>
    <source>
        <strain evidence="2">UBA9375</strain>
    </source>
</reference>